<keyword evidence="4" id="KW-1185">Reference proteome</keyword>
<evidence type="ECO:0000313" key="3">
    <source>
        <dbReference type="EMBL" id="KAK4043598.1"/>
    </source>
</evidence>
<feature type="compositionally biased region" description="Basic and acidic residues" evidence="2">
    <location>
        <begin position="9"/>
        <end position="58"/>
    </location>
</feature>
<feature type="region of interest" description="Disordered" evidence="2">
    <location>
        <begin position="1"/>
        <end position="105"/>
    </location>
</feature>
<dbReference type="EMBL" id="MU854326">
    <property type="protein sequence ID" value="KAK4043598.1"/>
    <property type="molecule type" value="Genomic_DNA"/>
</dbReference>
<dbReference type="Gene3D" id="1.20.5.340">
    <property type="match status" value="1"/>
</dbReference>
<comment type="caution">
    <text evidence="3">The sequence shown here is derived from an EMBL/GenBank/DDBJ whole genome shotgun (WGS) entry which is preliminary data.</text>
</comment>
<dbReference type="AlphaFoldDB" id="A0AAN6SVH9"/>
<gene>
    <name evidence="3" type="ORF">C8A01DRAFT_43536</name>
</gene>
<protein>
    <submittedName>
        <fullName evidence="3">Uncharacterized protein</fullName>
    </submittedName>
</protein>
<name>A0AAN6SVH9_9PEZI</name>
<reference evidence="4" key="1">
    <citation type="journal article" date="2023" name="Mol. Phylogenet. Evol.">
        <title>Genome-scale phylogeny and comparative genomics of the fungal order Sordariales.</title>
        <authorList>
            <person name="Hensen N."/>
            <person name="Bonometti L."/>
            <person name="Westerberg I."/>
            <person name="Brannstrom I.O."/>
            <person name="Guillou S."/>
            <person name="Cros-Aarteil S."/>
            <person name="Calhoun S."/>
            <person name="Haridas S."/>
            <person name="Kuo A."/>
            <person name="Mondo S."/>
            <person name="Pangilinan J."/>
            <person name="Riley R."/>
            <person name="LaButti K."/>
            <person name="Andreopoulos B."/>
            <person name="Lipzen A."/>
            <person name="Chen C."/>
            <person name="Yan M."/>
            <person name="Daum C."/>
            <person name="Ng V."/>
            <person name="Clum A."/>
            <person name="Steindorff A."/>
            <person name="Ohm R.A."/>
            <person name="Martin F."/>
            <person name="Silar P."/>
            <person name="Natvig D.O."/>
            <person name="Lalanne C."/>
            <person name="Gautier V."/>
            <person name="Ament-Velasquez S.L."/>
            <person name="Kruys A."/>
            <person name="Hutchinson M.I."/>
            <person name="Powell A.J."/>
            <person name="Barry K."/>
            <person name="Miller A.N."/>
            <person name="Grigoriev I.V."/>
            <person name="Debuchy R."/>
            <person name="Gladieux P."/>
            <person name="Hiltunen Thoren M."/>
            <person name="Johannesson H."/>
        </authorList>
    </citation>
    <scope>NUCLEOTIDE SEQUENCE [LARGE SCALE GENOMIC DNA]</scope>
    <source>
        <strain evidence="4">CBS 284.82</strain>
    </source>
</reference>
<dbReference type="Proteomes" id="UP001303115">
    <property type="component" value="Unassembled WGS sequence"/>
</dbReference>
<feature type="coiled-coil region" evidence="1">
    <location>
        <begin position="341"/>
        <end position="368"/>
    </location>
</feature>
<sequence length="670" mass="74178">MSYRSSDAYSRRPTGDDRRGSDSRDRRRESLHRGGSDIYKDDRRRRDTDTSARDHRNPPESPPGAPSANSSAKPHAVVSSTRPEHGIRASSTSRSPAESPGLDGSTACEELFSLWKQHDKAVIEVARLRAERDPLDKVLKQRQAEYERSRTKHAEFPSVPEVQNLHRVRYADSVRSLDDQIQKAQHIVDSTARAIALASVGPSQSKTQATPVAAPAVSRHQQEISKKQQAEIKELKSKLGKIEAEHSQERSDLKAEFERQCAEMKEQMKAQMEEMVKGIKDMKEVKYMKKIKEETAAEVKEQLRVMRKELDDRRSKSPDTVSSVQVSTLVQKESSALKSDIAGLLKRVDELTGQLAQHTKDTASLRNDLAACTQRVDEEAGRVEEHETKLSSLDIVGLEEAPEVTSIKFPTLQRTVEGIQAKLGSLNTISPQEVDTKQGALFRRVEEFVGRMGDSLGDMVDEAQKDAADHAARIKALEDASTSAASRLGTDISPSQTAKAEFETINSDIASIKSEFDATKITVDRLTQDVSKIISEDLNNQLAALRHTVLVMDTQFNNLTTKELAESILGQLERIYPNAGQLTDDVEALKMRVGSLADRLDGVEGRMEDFKGKPGSFAEDKPFDMSILAGGQDYFNGELDELMNGPNPKRRRIDSGANGVEHLLAANGSD</sequence>
<keyword evidence="1" id="KW-0175">Coiled coil</keyword>
<proteinExistence type="predicted"/>
<evidence type="ECO:0000256" key="2">
    <source>
        <dbReference type="SAM" id="MobiDB-lite"/>
    </source>
</evidence>
<accession>A0AAN6SVH9</accession>
<evidence type="ECO:0000313" key="4">
    <source>
        <dbReference type="Proteomes" id="UP001303115"/>
    </source>
</evidence>
<evidence type="ECO:0000256" key="1">
    <source>
        <dbReference type="SAM" id="Coils"/>
    </source>
</evidence>
<dbReference type="Gene3D" id="1.10.287.1490">
    <property type="match status" value="1"/>
</dbReference>
<feature type="coiled-coil region" evidence="1">
    <location>
        <begin position="225"/>
        <end position="316"/>
    </location>
</feature>
<organism evidence="3 4">
    <name type="scientific">Parachaetomium inaequale</name>
    <dbReference type="NCBI Taxonomy" id="2588326"/>
    <lineage>
        <taxon>Eukaryota</taxon>
        <taxon>Fungi</taxon>
        <taxon>Dikarya</taxon>
        <taxon>Ascomycota</taxon>
        <taxon>Pezizomycotina</taxon>
        <taxon>Sordariomycetes</taxon>
        <taxon>Sordariomycetidae</taxon>
        <taxon>Sordariales</taxon>
        <taxon>Chaetomiaceae</taxon>
        <taxon>Parachaetomium</taxon>
    </lineage>
</organism>